<dbReference type="AlphaFoldDB" id="A0A372EHN2"/>
<organism evidence="1 2">
    <name type="scientific">Hydrogenophaga borbori</name>
    <dbReference type="NCBI Taxonomy" id="2294117"/>
    <lineage>
        <taxon>Bacteria</taxon>
        <taxon>Pseudomonadati</taxon>
        <taxon>Pseudomonadota</taxon>
        <taxon>Betaproteobacteria</taxon>
        <taxon>Burkholderiales</taxon>
        <taxon>Comamonadaceae</taxon>
        <taxon>Hydrogenophaga</taxon>
    </lineage>
</organism>
<keyword evidence="2" id="KW-1185">Reference proteome</keyword>
<proteinExistence type="predicted"/>
<gene>
    <name evidence="1" type="ORF">DY262_14770</name>
</gene>
<accession>A0A372EHN2</accession>
<dbReference type="Proteomes" id="UP000261931">
    <property type="component" value="Unassembled WGS sequence"/>
</dbReference>
<protein>
    <submittedName>
        <fullName evidence="1">Uncharacterized protein</fullName>
    </submittedName>
</protein>
<name>A0A372EHN2_9BURK</name>
<evidence type="ECO:0000313" key="1">
    <source>
        <dbReference type="EMBL" id="RFP78001.1"/>
    </source>
</evidence>
<comment type="caution">
    <text evidence="1">The sequence shown here is derived from an EMBL/GenBank/DDBJ whole genome shotgun (WGS) entry which is preliminary data.</text>
</comment>
<reference evidence="1 2" key="1">
    <citation type="submission" date="2018-08" db="EMBL/GenBank/DDBJ databases">
        <title>Hydrogenophaga sp. LA-38 isolated from sludge.</title>
        <authorList>
            <person name="Im W.-T."/>
        </authorList>
    </citation>
    <scope>NUCLEOTIDE SEQUENCE [LARGE SCALE GENOMIC DNA]</scope>
    <source>
        <strain evidence="1 2">LA-38</strain>
    </source>
</reference>
<sequence length="108" mass="12049">MYLDFDMTTLPSTHGMRPAAFGIPPIETLEMLQRLEAEVAMSNLNEMRLIEQQHPDWFERYETLPVEHCSGEELQALLASAPNAYAKGLVTGALKVRLEMAAVSGLPF</sequence>
<evidence type="ECO:0000313" key="2">
    <source>
        <dbReference type="Proteomes" id="UP000261931"/>
    </source>
</evidence>
<dbReference type="RefSeq" id="WP_116959877.1">
    <property type="nucleotide sequence ID" value="NZ_QVLS01000008.1"/>
</dbReference>
<dbReference type="EMBL" id="QVLS01000008">
    <property type="protein sequence ID" value="RFP78001.1"/>
    <property type="molecule type" value="Genomic_DNA"/>
</dbReference>